<dbReference type="InParanoid" id="E9H649"/>
<keyword evidence="9" id="KW-0106">Calcium</keyword>
<dbReference type="GO" id="GO:0006816">
    <property type="term" value="P:calcium ion transport"/>
    <property type="evidence" value="ECO:0007669"/>
    <property type="project" value="UniProtKB-KW"/>
</dbReference>
<comment type="subcellular location">
    <subcellularLocation>
        <location evidence="1">Endoplasmic reticulum membrane</location>
        <topology evidence="1">Single-pass type I membrane protein</topology>
    </subcellularLocation>
</comment>
<accession>E9H649</accession>
<evidence type="ECO:0000313" key="18">
    <source>
        <dbReference type="Proteomes" id="UP000000305"/>
    </source>
</evidence>
<name>E9H649_DAPPU</name>
<organism evidence="17 18">
    <name type="scientific">Daphnia pulex</name>
    <name type="common">Water flea</name>
    <dbReference type="NCBI Taxonomy" id="6669"/>
    <lineage>
        <taxon>Eukaryota</taxon>
        <taxon>Metazoa</taxon>
        <taxon>Ecdysozoa</taxon>
        <taxon>Arthropoda</taxon>
        <taxon>Crustacea</taxon>
        <taxon>Branchiopoda</taxon>
        <taxon>Diplostraca</taxon>
        <taxon>Cladocera</taxon>
        <taxon>Anomopoda</taxon>
        <taxon>Daphniidae</taxon>
        <taxon>Daphnia</taxon>
    </lineage>
</organism>
<reference evidence="17 18" key="1">
    <citation type="journal article" date="2011" name="Science">
        <title>The ecoresponsive genome of Daphnia pulex.</title>
        <authorList>
            <person name="Colbourne J.K."/>
            <person name="Pfrender M.E."/>
            <person name="Gilbert D."/>
            <person name="Thomas W.K."/>
            <person name="Tucker A."/>
            <person name="Oakley T.H."/>
            <person name="Tokishita S."/>
            <person name="Aerts A."/>
            <person name="Arnold G.J."/>
            <person name="Basu M.K."/>
            <person name="Bauer D.J."/>
            <person name="Caceres C.E."/>
            <person name="Carmel L."/>
            <person name="Casola C."/>
            <person name="Choi J.H."/>
            <person name="Detter J.C."/>
            <person name="Dong Q."/>
            <person name="Dusheyko S."/>
            <person name="Eads B.D."/>
            <person name="Frohlich T."/>
            <person name="Geiler-Samerotte K.A."/>
            <person name="Gerlach D."/>
            <person name="Hatcher P."/>
            <person name="Jogdeo S."/>
            <person name="Krijgsveld J."/>
            <person name="Kriventseva E.V."/>
            <person name="Kultz D."/>
            <person name="Laforsch C."/>
            <person name="Lindquist E."/>
            <person name="Lopez J."/>
            <person name="Manak J.R."/>
            <person name="Muller J."/>
            <person name="Pangilinan J."/>
            <person name="Patwardhan R.P."/>
            <person name="Pitluck S."/>
            <person name="Pritham E.J."/>
            <person name="Rechtsteiner A."/>
            <person name="Rho M."/>
            <person name="Rogozin I.B."/>
            <person name="Sakarya O."/>
            <person name="Salamov A."/>
            <person name="Schaack S."/>
            <person name="Shapiro H."/>
            <person name="Shiga Y."/>
            <person name="Skalitzky C."/>
            <person name="Smith Z."/>
            <person name="Souvorov A."/>
            <person name="Sung W."/>
            <person name="Tang Z."/>
            <person name="Tsuchiya D."/>
            <person name="Tu H."/>
            <person name="Vos H."/>
            <person name="Wang M."/>
            <person name="Wolf Y.I."/>
            <person name="Yamagata H."/>
            <person name="Yamada T."/>
            <person name="Ye Y."/>
            <person name="Shaw J.R."/>
            <person name="Andrews J."/>
            <person name="Crease T.J."/>
            <person name="Tang H."/>
            <person name="Lucas S.M."/>
            <person name="Robertson H.M."/>
            <person name="Bork P."/>
            <person name="Koonin E.V."/>
            <person name="Zdobnov E.M."/>
            <person name="Grigoriev I.V."/>
            <person name="Lynch M."/>
            <person name="Boore J.L."/>
        </authorList>
    </citation>
    <scope>NUCLEOTIDE SEQUENCE [LARGE SCALE GENOMIC DNA]</scope>
</reference>
<gene>
    <name evidence="17" type="ORF">DAPPUDRAFT_325910</name>
</gene>
<evidence type="ECO:0000256" key="12">
    <source>
        <dbReference type="ARBA" id="ARBA00023136"/>
    </source>
</evidence>
<feature type="compositionally biased region" description="Polar residues" evidence="14">
    <location>
        <begin position="227"/>
        <end position="245"/>
    </location>
</feature>
<keyword evidence="18" id="KW-1185">Reference proteome</keyword>
<dbReference type="Proteomes" id="UP000000305">
    <property type="component" value="Unassembled WGS sequence"/>
</dbReference>
<dbReference type="GO" id="GO:2001256">
    <property type="term" value="P:regulation of store-operated calcium entry"/>
    <property type="evidence" value="ECO:0000318"/>
    <property type="project" value="GO_Central"/>
</dbReference>
<evidence type="ECO:0000256" key="8">
    <source>
        <dbReference type="ARBA" id="ARBA00022824"/>
    </source>
</evidence>
<evidence type="ECO:0000256" key="9">
    <source>
        <dbReference type="ARBA" id="ARBA00022837"/>
    </source>
</evidence>
<evidence type="ECO:0000256" key="2">
    <source>
        <dbReference type="ARBA" id="ARBA00006833"/>
    </source>
</evidence>
<dbReference type="STRING" id="6669.E9H649"/>
<dbReference type="OrthoDB" id="20303at2759"/>
<evidence type="ECO:0000256" key="10">
    <source>
        <dbReference type="ARBA" id="ARBA00022989"/>
    </source>
</evidence>
<feature type="transmembrane region" description="Helical" evidence="15">
    <location>
        <begin position="161"/>
        <end position="186"/>
    </location>
</feature>
<dbReference type="eggNOG" id="ENOG502QT6Y">
    <property type="taxonomic scope" value="Eukaryota"/>
</dbReference>
<evidence type="ECO:0000256" key="15">
    <source>
        <dbReference type="SAM" id="Phobius"/>
    </source>
</evidence>
<proteinExistence type="inferred from homology"/>
<dbReference type="HOGENOM" id="CLU_046802_2_0_1"/>
<evidence type="ECO:0000256" key="13">
    <source>
        <dbReference type="ARBA" id="ARBA00031116"/>
    </source>
</evidence>
<evidence type="ECO:0000256" key="3">
    <source>
        <dbReference type="ARBA" id="ARBA00016584"/>
    </source>
</evidence>
<dbReference type="Pfam" id="PF06682">
    <property type="entry name" value="SARAF"/>
    <property type="match status" value="1"/>
</dbReference>
<protein>
    <recommendedName>
        <fullName evidence="3">Store-operated calcium entry-associated regulatory factor</fullName>
    </recommendedName>
    <alternativeName>
        <fullName evidence="13">Transmembrane protein 66</fullName>
    </alternativeName>
</protein>
<evidence type="ECO:0000256" key="11">
    <source>
        <dbReference type="ARBA" id="ARBA00023065"/>
    </source>
</evidence>
<dbReference type="EMBL" id="GL732596">
    <property type="protein sequence ID" value="EFX72789.1"/>
    <property type="molecule type" value="Genomic_DNA"/>
</dbReference>
<comment type="similarity">
    <text evidence="2">Belongs to the SARAF family.</text>
</comment>
<evidence type="ECO:0000256" key="5">
    <source>
        <dbReference type="ARBA" id="ARBA00022568"/>
    </source>
</evidence>
<keyword evidence="4" id="KW-0813">Transport</keyword>
<dbReference type="PANTHER" id="PTHR15929">
    <property type="entry name" value="STORE-OPERATED CALCIUM ENTRY-ASSOCIATED REGULATORY FACTOR"/>
    <property type="match status" value="1"/>
</dbReference>
<dbReference type="AlphaFoldDB" id="E9H649"/>
<keyword evidence="11" id="KW-0406">Ion transport</keyword>
<dbReference type="InterPro" id="IPR009567">
    <property type="entry name" value="SARAF"/>
</dbReference>
<dbReference type="PhylomeDB" id="E9H649"/>
<keyword evidence="12 15" id="KW-0472">Membrane</keyword>
<feature type="chain" id="PRO_5003241550" description="Store-operated calcium entry-associated regulatory factor" evidence="16">
    <location>
        <begin position="21"/>
        <end position="254"/>
    </location>
</feature>
<keyword evidence="6 15" id="KW-0812">Transmembrane</keyword>
<evidence type="ECO:0000313" key="17">
    <source>
        <dbReference type="EMBL" id="EFX72789.1"/>
    </source>
</evidence>
<evidence type="ECO:0000256" key="4">
    <source>
        <dbReference type="ARBA" id="ARBA00022448"/>
    </source>
</evidence>
<keyword evidence="7 16" id="KW-0732">Signal</keyword>
<feature type="region of interest" description="Disordered" evidence="14">
    <location>
        <begin position="227"/>
        <end position="254"/>
    </location>
</feature>
<dbReference type="KEGG" id="dpx:DAPPUDRAFT_325910"/>
<dbReference type="GO" id="GO:0005789">
    <property type="term" value="C:endoplasmic reticulum membrane"/>
    <property type="evidence" value="ECO:0000318"/>
    <property type="project" value="GO_Central"/>
</dbReference>
<evidence type="ECO:0000256" key="7">
    <source>
        <dbReference type="ARBA" id="ARBA00022729"/>
    </source>
</evidence>
<feature type="signal peptide" evidence="16">
    <location>
        <begin position="1"/>
        <end position="20"/>
    </location>
</feature>
<evidence type="ECO:0000256" key="6">
    <source>
        <dbReference type="ARBA" id="ARBA00022692"/>
    </source>
</evidence>
<keyword evidence="10 15" id="KW-1133">Transmembrane helix</keyword>
<dbReference type="PANTHER" id="PTHR15929:SF0">
    <property type="entry name" value="STORE-OPERATED CALCIUM ENTRY-ASSOCIATED REGULATORY FACTOR"/>
    <property type="match status" value="1"/>
</dbReference>
<keyword evidence="8" id="KW-0256">Endoplasmic reticulum</keyword>
<sequence>MLANLKSVILVLVCFHVTFGAFTPDYSIQMIKIKVLTLNHGKMTNSRRVPAVPQLKCVGGTAGCRAFIPQVVQCENQGSDGITIQWECKTDMENAYRFGKIMVICEGYDYPGDQYVLVGSCGLEYNIDFTKEGIDNHPPISIIDIGSPPTSQGTSTELSSLTIFFICFGLLLFLTAIFGLIACIVCSERSSSYHVHSDVPFPRPVPYPVYTPRPIFRPTTVYVSNNDRTSTAGNRVASSSGTRTASGFGGTMSR</sequence>
<keyword evidence="5" id="KW-0109">Calcium transport</keyword>
<evidence type="ECO:0000256" key="14">
    <source>
        <dbReference type="SAM" id="MobiDB-lite"/>
    </source>
</evidence>
<evidence type="ECO:0000256" key="1">
    <source>
        <dbReference type="ARBA" id="ARBA00004115"/>
    </source>
</evidence>
<evidence type="ECO:0000256" key="16">
    <source>
        <dbReference type="SAM" id="SignalP"/>
    </source>
</evidence>